<feature type="transmembrane region" description="Helical" evidence="6">
    <location>
        <begin position="158"/>
        <end position="178"/>
    </location>
</feature>
<feature type="transmembrane region" description="Helical" evidence="6">
    <location>
        <begin position="366"/>
        <end position="388"/>
    </location>
</feature>
<feature type="transmembrane region" description="Helical" evidence="6">
    <location>
        <begin position="337"/>
        <end position="354"/>
    </location>
</feature>
<keyword evidence="3 6" id="KW-0812">Transmembrane</keyword>
<evidence type="ECO:0000256" key="3">
    <source>
        <dbReference type="ARBA" id="ARBA00022692"/>
    </source>
</evidence>
<dbReference type="EMBL" id="BSUL01000001">
    <property type="protein sequence ID" value="GMA28092.1"/>
    <property type="molecule type" value="Genomic_DNA"/>
</dbReference>
<keyword evidence="8" id="KW-1185">Reference proteome</keyword>
<dbReference type="Pfam" id="PF02653">
    <property type="entry name" value="BPD_transp_2"/>
    <property type="match status" value="1"/>
</dbReference>
<keyword evidence="5 6" id="KW-0472">Membrane</keyword>
<dbReference type="GO" id="GO:0005886">
    <property type="term" value="C:plasma membrane"/>
    <property type="evidence" value="ECO:0007669"/>
    <property type="project" value="UniProtKB-SubCell"/>
</dbReference>
<keyword evidence="2" id="KW-1003">Cell membrane</keyword>
<evidence type="ECO:0000313" key="8">
    <source>
        <dbReference type="Proteomes" id="UP001157160"/>
    </source>
</evidence>
<feature type="transmembrane region" description="Helical" evidence="6">
    <location>
        <begin position="132"/>
        <end position="152"/>
    </location>
</feature>
<evidence type="ECO:0000256" key="1">
    <source>
        <dbReference type="ARBA" id="ARBA00004651"/>
    </source>
</evidence>
<reference evidence="7 8" key="1">
    <citation type="journal article" date="2014" name="Int. J. Syst. Evol. Microbiol.">
        <title>Complete genome sequence of Corynebacterium casei LMG S-19264T (=DSM 44701T), isolated from a smear-ripened cheese.</title>
        <authorList>
            <consortium name="US DOE Joint Genome Institute (JGI-PGF)"/>
            <person name="Walter F."/>
            <person name="Albersmeier A."/>
            <person name="Kalinowski J."/>
            <person name="Ruckert C."/>
        </authorList>
    </citation>
    <scope>NUCLEOTIDE SEQUENCE [LARGE SCALE GENOMIC DNA]</scope>
    <source>
        <strain evidence="7 8">NBRC 112289</strain>
    </source>
</reference>
<name>A0AA37UJ14_9MICO</name>
<keyword evidence="4 6" id="KW-1133">Transmembrane helix</keyword>
<feature type="transmembrane region" description="Helical" evidence="6">
    <location>
        <begin position="69"/>
        <end position="88"/>
    </location>
</feature>
<feature type="transmembrane region" description="Helical" evidence="6">
    <location>
        <begin position="108"/>
        <end position="125"/>
    </location>
</feature>
<comment type="caution">
    <text evidence="7">The sequence shown here is derived from an EMBL/GenBank/DDBJ whole genome shotgun (WGS) entry which is preliminary data.</text>
</comment>
<evidence type="ECO:0000256" key="2">
    <source>
        <dbReference type="ARBA" id="ARBA00022475"/>
    </source>
</evidence>
<accession>A0AA37UJ14</accession>
<organism evidence="7 8">
    <name type="scientific">Arenivirga flava</name>
    <dbReference type="NCBI Taxonomy" id="1930060"/>
    <lineage>
        <taxon>Bacteria</taxon>
        <taxon>Bacillati</taxon>
        <taxon>Actinomycetota</taxon>
        <taxon>Actinomycetes</taxon>
        <taxon>Micrococcales</taxon>
        <taxon>Microbacteriaceae</taxon>
        <taxon>Arenivirga</taxon>
    </lineage>
</organism>
<evidence type="ECO:0000256" key="4">
    <source>
        <dbReference type="ARBA" id="ARBA00022989"/>
    </source>
</evidence>
<dbReference type="Proteomes" id="UP001157160">
    <property type="component" value="Unassembled WGS sequence"/>
</dbReference>
<dbReference type="InterPro" id="IPR001851">
    <property type="entry name" value="ABC_transp_permease"/>
</dbReference>
<gene>
    <name evidence="7" type="ORF">GCM10025874_13450</name>
</gene>
<feature type="transmembrane region" description="Helical" evidence="6">
    <location>
        <begin position="25"/>
        <end position="48"/>
    </location>
</feature>
<dbReference type="RefSeq" id="WP_284231341.1">
    <property type="nucleotide sequence ID" value="NZ_BSUL01000001.1"/>
</dbReference>
<dbReference type="CDD" id="cd06580">
    <property type="entry name" value="TM_PBP1_transp_TpRbsC_like"/>
    <property type="match status" value="1"/>
</dbReference>
<proteinExistence type="predicted"/>
<evidence type="ECO:0000313" key="7">
    <source>
        <dbReference type="EMBL" id="GMA28092.1"/>
    </source>
</evidence>
<feature type="transmembrane region" description="Helical" evidence="6">
    <location>
        <begin position="239"/>
        <end position="258"/>
    </location>
</feature>
<dbReference type="PANTHER" id="PTHR47089:SF1">
    <property type="entry name" value="GUANOSINE ABC TRANSPORTER PERMEASE PROTEIN NUPP"/>
    <property type="match status" value="1"/>
</dbReference>
<feature type="transmembrane region" description="Helical" evidence="6">
    <location>
        <begin position="279"/>
        <end position="301"/>
    </location>
</feature>
<comment type="subcellular location">
    <subcellularLocation>
        <location evidence="1">Cell membrane</location>
        <topology evidence="1">Multi-pass membrane protein</topology>
    </subcellularLocation>
</comment>
<dbReference type="GO" id="GO:0022857">
    <property type="term" value="F:transmembrane transporter activity"/>
    <property type="evidence" value="ECO:0007669"/>
    <property type="project" value="InterPro"/>
</dbReference>
<dbReference type="AlphaFoldDB" id="A0AA37UJ14"/>
<evidence type="ECO:0000256" key="6">
    <source>
        <dbReference type="SAM" id="Phobius"/>
    </source>
</evidence>
<dbReference type="PANTHER" id="PTHR47089">
    <property type="entry name" value="ABC TRANSPORTER, PERMEASE PROTEIN"/>
    <property type="match status" value="1"/>
</dbReference>
<evidence type="ECO:0000256" key="5">
    <source>
        <dbReference type="ARBA" id="ARBA00023136"/>
    </source>
</evidence>
<feature type="transmembrane region" description="Helical" evidence="6">
    <location>
        <begin position="190"/>
        <end position="208"/>
    </location>
</feature>
<sequence>MSAVVPPVEERDRRDGRVSAVVREIMSGSIVLSLAAILLSFVIGGILIAASDEDVQETSGYFFARPGDMLGAIAEAVGGAYGALLRGAVFNPRGDSLGEMLGPISETLVYATPLVAAGLGVAVAFRAGLFNIGGTGQIVAGAAFAGWVGFAVDLPPVLHVVVALIAGIVGAAFWAGIVGILKARTGAHEVILTIMLNYIALRLFDYLLTTPVLQQPGTVNPISPPVSVDAMFPSIVGRLHWGFVAMLLAVVAIWWLFAKSNLGFKIRAVGLSPSAARTAGINVGLIYVVTFAIAGGLMGIAGSAQILGTERTLTGGIAGSIGFDAITVALLGRSKPFGVLAAGILFGALRAGSRTMQASEGVPVDIVLVVQSFIVLFLAAPPLVRAIFRLPAPGSRATAILSRSKGAKA</sequence>
<protein>
    <submittedName>
        <fullName evidence="7">ABC transporter permease</fullName>
    </submittedName>
</protein>